<keyword evidence="6 8" id="KW-0694">RNA-binding</keyword>
<evidence type="ECO:0000256" key="5">
    <source>
        <dbReference type="ARBA" id="ARBA00022691"/>
    </source>
</evidence>
<evidence type="ECO:0000313" key="11">
    <source>
        <dbReference type="EMBL" id="ORD95149.1"/>
    </source>
</evidence>
<evidence type="ECO:0000256" key="9">
    <source>
        <dbReference type="RuleBase" id="RU362106"/>
    </source>
</evidence>
<dbReference type="PROSITE" id="PS01131">
    <property type="entry name" value="RRNA_A_DIMETH"/>
    <property type="match status" value="1"/>
</dbReference>
<dbReference type="PANTHER" id="PTHR11727">
    <property type="entry name" value="DIMETHYLADENOSINE TRANSFERASE"/>
    <property type="match status" value="1"/>
</dbReference>
<keyword evidence="2 9" id="KW-0698">rRNA processing</keyword>
<dbReference type="VEuPathDB" id="MicrosporidiaDB:ECANGB1_2454"/>
<dbReference type="PROSITE" id="PS51689">
    <property type="entry name" value="SAM_RNA_A_N6_MT"/>
    <property type="match status" value="1"/>
</dbReference>
<evidence type="ECO:0000256" key="3">
    <source>
        <dbReference type="ARBA" id="ARBA00022603"/>
    </source>
</evidence>
<organism evidence="11 12">
    <name type="scientific">Enterospora canceri</name>
    <dbReference type="NCBI Taxonomy" id="1081671"/>
    <lineage>
        <taxon>Eukaryota</taxon>
        <taxon>Fungi</taxon>
        <taxon>Fungi incertae sedis</taxon>
        <taxon>Microsporidia</taxon>
        <taxon>Enterocytozoonidae</taxon>
        <taxon>Enterospora</taxon>
    </lineage>
</organism>
<evidence type="ECO:0000256" key="1">
    <source>
        <dbReference type="ARBA" id="ARBA00002977"/>
    </source>
</evidence>
<dbReference type="InterPro" id="IPR029063">
    <property type="entry name" value="SAM-dependent_MTases_sf"/>
</dbReference>
<sequence length="273" mass="31199">MSLRKAEGQHMLINSGLIDTVIEKANIKHTDTLLDVGAGTGSITLKLLEKAKRVVAYEKDGRLCRELRSRVCGKKHLKTKLDLREGDFLDEDVPHFDKCISNIPFNLSLPIVLKLMGCHFRSVFILVQKEFAERLVARPGSKEYSRLSVIVQLYTRVDHIMKISRKSFNPMPNVDTCFVRMQPKTPRPLINSVEFDNMLKICFSRKNKTLHGNLKAQQITKYVKKSTGKESGALLVERVLDKIGLRESRPSKMSVEEYLMLFAEFKKEGISFE</sequence>
<comment type="catalytic activity">
    <reaction evidence="7">
        <text>adenosine(1779)/adenosine(1780) in 18S rRNA + 4 S-adenosyl-L-methionine = N(6)-dimethyladenosine(1779)/N(6)-dimethyladenosine(1780) in 18S rRNA + 4 S-adenosyl-L-homocysteine + 4 H(+)</text>
        <dbReference type="Rhea" id="RHEA:42780"/>
        <dbReference type="Rhea" id="RHEA-COMP:10234"/>
        <dbReference type="Rhea" id="RHEA-COMP:10236"/>
        <dbReference type="ChEBI" id="CHEBI:15378"/>
        <dbReference type="ChEBI" id="CHEBI:57856"/>
        <dbReference type="ChEBI" id="CHEBI:59789"/>
        <dbReference type="ChEBI" id="CHEBI:74411"/>
        <dbReference type="ChEBI" id="CHEBI:74493"/>
        <dbReference type="EC" id="2.1.1.183"/>
    </reaction>
</comment>
<dbReference type="AlphaFoldDB" id="A0A1Y1S9M0"/>
<dbReference type="CDD" id="cd02440">
    <property type="entry name" value="AdoMet_MTases"/>
    <property type="match status" value="1"/>
</dbReference>
<dbReference type="InterPro" id="IPR020598">
    <property type="entry name" value="rRNA_Ade_methylase_Trfase_N"/>
</dbReference>
<dbReference type="InterPro" id="IPR020596">
    <property type="entry name" value="rRNA_Ade_Mease_Trfase_CS"/>
</dbReference>
<feature type="binding site" evidence="8">
    <location>
        <position position="87"/>
    </location>
    <ligand>
        <name>S-adenosyl-L-methionine</name>
        <dbReference type="ChEBI" id="CHEBI:59789"/>
    </ligand>
</feature>
<evidence type="ECO:0000259" key="10">
    <source>
        <dbReference type="SMART" id="SM00650"/>
    </source>
</evidence>
<dbReference type="EMBL" id="LWDP01000001">
    <property type="protein sequence ID" value="ORD95149.1"/>
    <property type="molecule type" value="Genomic_DNA"/>
</dbReference>
<dbReference type="SUPFAM" id="SSF53335">
    <property type="entry name" value="S-adenosyl-L-methionine-dependent methyltransferases"/>
    <property type="match status" value="1"/>
</dbReference>
<keyword evidence="12" id="KW-1185">Reference proteome</keyword>
<accession>A0A1Y1S9M0</accession>
<feature type="binding site" evidence="8">
    <location>
        <position position="10"/>
    </location>
    <ligand>
        <name>S-adenosyl-L-methionine</name>
        <dbReference type="ChEBI" id="CHEBI:59789"/>
    </ligand>
</feature>
<dbReference type="Pfam" id="PF00398">
    <property type="entry name" value="RrnaAD"/>
    <property type="match status" value="1"/>
</dbReference>
<name>A0A1Y1S9M0_9MICR</name>
<protein>
    <recommendedName>
        <fullName evidence="9">rRNA adenine N(6)-methyltransferase</fullName>
        <ecNumber evidence="9">2.1.1.-</ecNumber>
    </recommendedName>
</protein>
<evidence type="ECO:0000313" key="12">
    <source>
        <dbReference type="Proteomes" id="UP000192639"/>
    </source>
</evidence>
<keyword evidence="5 8" id="KW-0949">S-adenosyl-L-methionine</keyword>
<dbReference type="OrthoDB" id="74991at2759"/>
<evidence type="ECO:0000256" key="6">
    <source>
        <dbReference type="ARBA" id="ARBA00022884"/>
    </source>
</evidence>
<evidence type="ECO:0000256" key="4">
    <source>
        <dbReference type="ARBA" id="ARBA00022679"/>
    </source>
</evidence>
<dbReference type="EC" id="2.1.1.-" evidence="9"/>
<comment type="caution">
    <text evidence="11">The sequence shown here is derived from an EMBL/GenBank/DDBJ whole genome shotgun (WGS) entry which is preliminary data.</text>
</comment>
<feature type="domain" description="Ribosomal RNA adenine methylase transferase N-terminal" evidence="10">
    <location>
        <begin position="17"/>
        <end position="185"/>
    </location>
</feature>
<evidence type="ECO:0000256" key="2">
    <source>
        <dbReference type="ARBA" id="ARBA00022552"/>
    </source>
</evidence>
<feature type="binding site" evidence="8">
    <location>
        <position position="12"/>
    </location>
    <ligand>
        <name>S-adenosyl-L-methionine</name>
        <dbReference type="ChEBI" id="CHEBI:59789"/>
    </ligand>
</feature>
<dbReference type="SMART" id="SM00650">
    <property type="entry name" value="rADc"/>
    <property type="match status" value="1"/>
</dbReference>
<proteinExistence type="inferred from homology"/>
<dbReference type="PANTHER" id="PTHR11727:SF7">
    <property type="entry name" value="DIMETHYLADENOSINE TRANSFERASE-RELATED"/>
    <property type="match status" value="1"/>
</dbReference>
<gene>
    <name evidence="11" type="ORF">ECANGB1_2454</name>
</gene>
<dbReference type="Proteomes" id="UP000192639">
    <property type="component" value="Unassembled WGS sequence"/>
</dbReference>
<dbReference type="GO" id="GO:0052909">
    <property type="term" value="F:18S rRNA (adenine(1779)-N(6)/adenine(1780)-N(6))-dimethyltransferase activity"/>
    <property type="evidence" value="ECO:0007669"/>
    <property type="project" value="UniProtKB-EC"/>
</dbReference>
<dbReference type="Gene3D" id="3.40.50.150">
    <property type="entry name" value="Vaccinia Virus protein VP39"/>
    <property type="match status" value="1"/>
</dbReference>
<evidence type="ECO:0000256" key="7">
    <source>
        <dbReference type="ARBA" id="ARBA00049478"/>
    </source>
</evidence>
<feature type="binding site" evidence="8">
    <location>
        <position position="102"/>
    </location>
    <ligand>
        <name>S-adenosyl-L-methionine</name>
        <dbReference type="ChEBI" id="CHEBI:59789"/>
    </ligand>
</feature>
<feature type="binding site" evidence="8">
    <location>
        <position position="58"/>
    </location>
    <ligand>
        <name>S-adenosyl-L-methionine</name>
        <dbReference type="ChEBI" id="CHEBI:59789"/>
    </ligand>
</feature>
<dbReference type="NCBIfam" id="TIGR00755">
    <property type="entry name" value="ksgA"/>
    <property type="match status" value="1"/>
</dbReference>
<evidence type="ECO:0000256" key="8">
    <source>
        <dbReference type="PROSITE-ProRule" id="PRU01026"/>
    </source>
</evidence>
<keyword evidence="3 8" id="KW-0489">Methyltransferase</keyword>
<comment type="function">
    <text evidence="1">Specifically dimethylates two adjacent adenosines in the loop of a conserved hairpin near the 3'-end of 18S rRNA in the 40S particle.</text>
</comment>
<dbReference type="Gene3D" id="1.10.8.480">
    <property type="match status" value="1"/>
</dbReference>
<comment type="similarity">
    <text evidence="8 9">Belongs to the class I-like SAM-binding methyltransferase superfamily. rRNA adenine N(6)-methyltransferase family.</text>
</comment>
<feature type="binding site" evidence="8">
    <location>
        <position position="37"/>
    </location>
    <ligand>
        <name>S-adenosyl-L-methionine</name>
        <dbReference type="ChEBI" id="CHEBI:59789"/>
    </ligand>
</feature>
<dbReference type="GO" id="GO:0003723">
    <property type="term" value="F:RNA binding"/>
    <property type="evidence" value="ECO:0007669"/>
    <property type="project" value="UniProtKB-UniRule"/>
</dbReference>
<keyword evidence="4 8" id="KW-0808">Transferase</keyword>
<reference evidence="11 12" key="1">
    <citation type="journal article" date="2017" name="Environ. Microbiol.">
        <title>Decay of the glycolytic pathway and adaptation to intranuclear parasitism within Enterocytozoonidae microsporidia.</title>
        <authorList>
            <person name="Wiredu Boakye D."/>
            <person name="Jaroenlak P."/>
            <person name="Prachumwat A."/>
            <person name="Williams T.A."/>
            <person name="Bateman K.S."/>
            <person name="Itsathitphaisarn O."/>
            <person name="Sritunyalucksana K."/>
            <person name="Paszkiewicz K.H."/>
            <person name="Moore K.A."/>
            <person name="Stentiford G.D."/>
            <person name="Williams B.A."/>
        </authorList>
    </citation>
    <scope>NUCLEOTIDE SEQUENCE [LARGE SCALE GENOMIC DNA]</scope>
    <source>
        <strain evidence="11 12">GB1</strain>
    </source>
</reference>
<dbReference type="InterPro" id="IPR001737">
    <property type="entry name" value="KsgA/Erm"/>
</dbReference>
<dbReference type="InterPro" id="IPR011530">
    <property type="entry name" value="rRNA_adenine_dimethylase"/>
</dbReference>